<organism evidence="1 2">
    <name type="scientific">Rapidithrix thailandica</name>
    <dbReference type="NCBI Taxonomy" id="413964"/>
    <lineage>
        <taxon>Bacteria</taxon>
        <taxon>Pseudomonadati</taxon>
        <taxon>Bacteroidota</taxon>
        <taxon>Cytophagia</taxon>
        <taxon>Cytophagales</taxon>
        <taxon>Flammeovirgaceae</taxon>
        <taxon>Rapidithrix</taxon>
    </lineage>
</organism>
<gene>
    <name evidence="1" type="ORF">AAG747_07620</name>
</gene>
<protein>
    <submittedName>
        <fullName evidence="1">Uncharacterized protein</fullName>
    </submittedName>
</protein>
<evidence type="ECO:0000313" key="1">
    <source>
        <dbReference type="EMBL" id="MEN7547771.1"/>
    </source>
</evidence>
<dbReference type="Proteomes" id="UP001403385">
    <property type="component" value="Unassembled WGS sequence"/>
</dbReference>
<name>A0AAW9S3V7_9BACT</name>
<proteinExistence type="predicted"/>
<keyword evidence="2" id="KW-1185">Reference proteome</keyword>
<reference evidence="1 2" key="1">
    <citation type="submission" date="2024-04" db="EMBL/GenBank/DDBJ databases">
        <title>Novel genus in family Flammeovirgaceae.</title>
        <authorList>
            <person name="Nguyen T.H."/>
            <person name="Vuong T.Q."/>
            <person name="Le H."/>
            <person name="Kim S.-G."/>
        </authorList>
    </citation>
    <scope>NUCLEOTIDE SEQUENCE [LARGE SCALE GENOMIC DNA]</scope>
    <source>
        <strain evidence="1 2">JCM 23209</strain>
    </source>
</reference>
<accession>A0AAW9S3V7</accession>
<comment type="caution">
    <text evidence="1">The sequence shown here is derived from an EMBL/GenBank/DDBJ whole genome shotgun (WGS) entry which is preliminary data.</text>
</comment>
<evidence type="ECO:0000313" key="2">
    <source>
        <dbReference type="Proteomes" id="UP001403385"/>
    </source>
</evidence>
<dbReference type="AlphaFoldDB" id="A0AAW9S3V7"/>
<sequence>MKTRIAKKIVKKKEDLKYNREQLRKADTVVGRYERRKKADQ</sequence>
<dbReference type="RefSeq" id="WP_346820556.1">
    <property type="nucleotide sequence ID" value="NZ_JBDKWZ010000003.1"/>
</dbReference>
<dbReference type="EMBL" id="JBDKWZ010000003">
    <property type="protein sequence ID" value="MEN7547771.1"/>
    <property type="molecule type" value="Genomic_DNA"/>
</dbReference>